<keyword evidence="2" id="KW-0732">Signal</keyword>
<dbReference type="PANTHER" id="PTHR42928">
    <property type="entry name" value="TRICARBOXYLATE-BINDING PROTEIN"/>
    <property type="match status" value="1"/>
</dbReference>
<dbReference type="Gene3D" id="3.40.190.10">
    <property type="entry name" value="Periplasmic binding protein-like II"/>
    <property type="match status" value="1"/>
</dbReference>
<name>A0A3R9HMK1_ACHDE</name>
<feature type="signal peptide" evidence="2">
    <location>
        <begin position="1"/>
        <end position="23"/>
    </location>
</feature>
<proteinExistence type="inferred from homology"/>
<comment type="similarity">
    <text evidence="1">Belongs to the UPF0065 (bug) family.</text>
</comment>
<dbReference type="STRING" id="32002.BVK87_30095"/>
<accession>A0A3R9HMK1</accession>
<dbReference type="EMBL" id="CP054569">
    <property type="protein sequence ID" value="QKQ46949.1"/>
    <property type="molecule type" value="Genomic_DNA"/>
</dbReference>
<dbReference type="CDD" id="cd07012">
    <property type="entry name" value="PBP2_Bug_TTT"/>
    <property type="match status" value="1"/>
</dbReference>
<dbReference type="AlphaFoldDB" id="A0A3R9HMK1"/>
<evidence type="ECO:0000256" key="2">
    <source>
        <dbReference type="SAM" id="SignalP"/>
    </source>
</evidence>
<dbReference type="SUPFAM" id="SSF53850">
    <property type="entry name" value="Periplasmic binding protein-like II"/>
    <property type="match status" value="1"/>
</dbReference>
<evidence type="ECO:0000256" key="1">
    <source>
        <dbReference type="ARBA" id="ARBA00006987"/>
    </source>
</evidence>
<evidence type="ECO:0000313" key="4">
    <source>
        <dbReference type="Proteomes" id="UP000509782"/>
    </source>
</evidence>
<gene>
    <name evidence="3" type="ORF">FOC81_09695</name>
</gene>
<sequence>MLRIAPILCAALAAAAFAAPAAAQDYPSRSITVIVPFAPGGTSDTLGRLVATSLGKQLGQTVVVENSGGAGGLIGMQKLQKSTPDGYTLAFNNMSLAILPHLHPKANYDPQKELAPIGIVATVPMVLSVSNKSGIQDLPAMLKRIRDEKAVKLNLGSSGPGSTAHLAEAMFLHFANARGELIPYRGTGPALTDLMSGMIDGVIDQTVTMLPLHQDKRVKAIAVTGTARLAQSPDIPTFAEGGLPEFDLAIWNGLVAPAGTPQPVVDKLAAALSQAIDTPEFKTRLEQLAAQSPTAQERGPVAFSDLLKRDSERVSSLVKSANLLGAN</sequence>
<dbReference type="Gene3D" id="3.40.190.150">
    <property type="entry name" value="Bordetella uptake gene, domain 1"/>
    <property type="match status" value="1"/>
</dbReference>
<dbReference type="RefSeq" id="WP_062680310.1">
    <property type="nucleotide sequence ID" value="NZ_CADIJN010000009.1"/>
</dbReference>
<dbReference type="InterPro" id="IPR042100">
    <property type="entry name" value="Bug_dom1"/>
</dbReference>
<dbReference type="GeneID" id="92845870"/>
<evidence type="ECO:0000313" key="3">
    <source>
        <dbReference type="EMBL" id="QKQ46949.1"/>
    </source>
</evidence>
<protein>
    <submittedName>
        <fullName evidence="3">Tripartite tricarboxylate transporter substrate binding protein</fullName>
    </submittedName>
</protein>
<reference evidence="3 4" key="1">
    <citation type="submission" date="2020-05" db="EMBL/GenBank/DDBJ databases">
        <title>FDA dAtabase for Regulatory Grade micrObial Sequences (FDA-ARGOS): Supporting development and validation of Infectious Disease Dx tests.</title>
        <authorList>
            <person name="Sproer C."/>
            <person name="Gronow S."/>
            <person name="Severitt S."/>
            <person name="Schroder I."/>
            <person name="Tallon L."/>
            <person name="Sadzewicz L."/>
            <person name="Zhao X."/>
            <person name="Vavikolanu K."/>
            <person name="Mehta A."/>
            <person name="Aluvathingal J."/>
            <person name="Nadendla S."/>
            <person name="Myers T."/>
            <person name="Yan Y."/>
            <person name="Sichtig H."/>
        </authorList>
    </citation>
    <scope>NUCLEOTIDE SEQUENCE [LARGE SCALE GENOMIC DNA]</scope>
    <source>
        <strain evidence="3 4">FDAARGOS_787</strain>
    </source>
</reference>
<feature type="chain" id="PRO_5030082806" evidence="2">
    <location>
        <begin position="24"/>
        <end position="327"/>
    </location>
</feature>
<dbReference type="Proteomes" id="UP000509782">
    <property type="component" value="Chromosome"/>
</dbReference>
<dbReference type="InterPro" id="IPR005064">
    <property type="entry name" value="BUG"/>
</dbReference>
<dbReference type="Pfam" id="PF03401">
    <property type="entry name" value="TctC"/>
    <property type="match status" value="1"/>
</dbReference>
<organism evidence="3 4">
    <name type="scientific">Achromobacter denitrificans</name>
    <name type="common">Alcaligenes denitrificans</name>
    <dbReference type="NCBI Taxonomy" id="32002"/>
    <lineage>
        <taxon>Bacteria</taxon>
        <taxon>Pseudomonadati</taxon>
        <taxon>Pseudomonadota</taxon>
        <taxon>Betaproteobacteria</taxon>
        <taxon>Burkholderiales</taxon>
        <taxon>Alcaligenaceae</taxon>
        <taxon>Achromobacter</taxon>
    </lineage>
</organism>
<dbReference type="PIRSF" id="PIRSF017082">
    <property type="entry name" value="YflP"/>
    <property type="match status" value="1"/>
</dbReference>
<dbReference type="PANTHER" id="PTHR42928:SF5">
    <property type="entry name" value="BLR1237 PROTEIN"/>
    <property type="match status" value="1"/>
</dbReference>
<dbReference type="OrthoDB" id="8629764at2"/>